<evidence type="ECO:0000313" key="9">
    <source>
        <dbReference type="Proteomes" id="UP000199561"/>
    </source>
</evidence>
<evidence type="ECO:0000256" key="6">
    <source>
        <dbReference type="ARBA" id="ARBA00030025"/>
    </source>
</evidence>
<evidence type="ECO:0000256" key="4">
    <source>
        <dbReference type="ARBA" id="ARBA00024346"/>
    </source>
</evidence>
<evidence type="ECO:0000256" key="2">
    <source>
        <dbReference type="ARBA" id="ARBA00022679"/>
    </source>
</evidence>
<comment type="similarity">
    <text evidence="4">Belongs to the glycosyltransferase 104 family.</text>
</comment>
<evidence type="ECO:0000256" key="5">
    <source>
        <dbReference type="ARBA" id="ARBA00024416"/>
    </source>
</evidence>
<comment type="catalytic activity">
    <reaction evidence="7">
        <text>dTDP-beta-L-rhamnose + L-arginyl-[protein] = N(omega)-(alpha-L-rhamnosyl)-L-arginyl-[protein] + dTDP + H(+)</text>
        <dbReference type="Rhea" id="RHEA:66692"/>
        <dbReference type="Rhea" id="RHEA-COMP:10532"/>
        <dbReference type="Rhea" id="RHEA-COMP:17096"/>
        <dbReference type="ChEBI" id="CHEBI:15378"/>
        <dbReference type="ChEBI" id="CHEBI:29965"/>
        <dbReference type="ChEBI" id="CHEBI:57510"/>
        <dbReference type="ChEBI" id="CHEBI:58369"/>
        <dbReference type="ChEBI" id="CHEBI:167445"/>
    </reaction>
    <physiologicalReaction direction="left-to-right" evidence="7">
        <dbReference type="Rhea" id="RHEA:66693"/>
    </physiologicalReaction>
</comment>
<dbReference type="EMBL" id="FOUF01000026">
    <property type="protein sequence ID" value="SFM66675.1"/>
    <property type="molecule type" value="Genomic_DNA"/>
</dbReference>
<keyword evidence="9" id="KW-1185">Reference proteome</keyword>
<keyword evidence="1" id="KW-0328">Glycosyltransferase</keyword>
<protein>
    <recommendedName>
        <fullName evidence="5">Protein-arginine rhamnosyltransferase</fullName>
    </recommendedName>
    <alternativeName>
        <fullName evidence="6">EF-P arginine rhamnosyltransferase</fullName>
    </alternativeName>
</protein>
<evidence type="ECO:0000256" key="3">
    <source>
        <dbReference type="ARBA" id="ARBA00024303"/>
    </source>
</evidence>
<dbReference type="InterPro" id="IPR016633">
    <property type="entry name" value="EarP"/>
</dbReference>
<organism evidence="8 9">
    <name type="scientific">Nitrosomonas nitrosa</name>
    <dbReference type="NCBI Taxonomy" id="52442"/>
    <lineage>
        <taxon>Bacteria</taxon>
        <taxon>Pseudomonadati</taxon>
        <taxon>Pseudomonadota</taxon>
        <taxon>Betaproteobacteria</taxon>
        <taxon>Nitrosomonadales</taxon>
        <taxon>Nitrosomonadaceae</taxon>
        <taxon>Nitrosomonas</taxon>
    </lineage>
</organism>
<dbReference type="STRING" id="52442.SAMN05421880_1262"/>
<sequence length="392" mass="44836">MRWDIFCRVIDNYGDVGVCWRLSRQLVMEYRFAVRLWVDDMIRLQRLCPAVDTRLAIQSCRGVEVRHWRHPFPNVTPADVVIETFGCELPENYVSAMAGACSRQHDQILDGCINITEEGTQRVWINLEYLSAEQWVEGCHGLASPHPRMPLTKYFFFPGFTAATGGLLREKGLLAQREAFQSDTVKFWRQLGLAPPAATETVVSLFCYDSAPVSRLLDSWAASVTPVRCLVPASHLLQQIAGWAGIQTLAPGASVLRGNLTLHIIPFLSQEDYDALLWACDCNFVRGEDSFVRAQWAARPLVWHIYPQQDQAHLVKLEAFLDRYCHDLMPDAATAVRTFHRQWNGDGNLDWSGFWQFRAQLQRHATAWAEQLARFKDLAYNLVHFCKDRTNH</sequence>
<gene>
    <name evidence="8" type="ORF">SAMN05421880_1262</name>
</gene>
<proteinExistence type="inferred from homology"/>
<evidence type="ECO:0000256" key="7">
    <source>
        <dbReference type="ARBA" id="ARBA00048472"/>
    </source>
</evidence>
<dbReference type="GO" id="GO:0106361">
    <property type="term" value="F:protein-arginine rhamnosyltransferase activity"/>
    <property type="evidence" value="ECO:0007669"/>
    <property type="project" value="InterPro"/>
</dbReference>
<dbReference type="AlphaFoldDB" id="A0A1I4SQG7"/>
<comment type="function">
    <text evidence="3">Protein-arginine rhamnosyltransferase that catalyzes the transfer of a single rhamnose to elongation factor P (EF-P) on 'Lys-32', a modification required for EF-P-dependent rescue of polyproline stalled ribosomes.</text>
</comment>
<dbReference type="Proteomes" id="UP000199561">
    <property type="component" value="Unassembled WGS sequence"/>
</dbReference>
<evidence type="ECO:0000256" key="1">
    <source>
        <dbReference type="ARBA" id="ARBA00022676"/>
    </source>
</evidence>
<dbReference type="NCBIfam" id="TIGR03837">
    <property type="entry name" value="efp_Arg_rhamno"/>
    <property type="match status" value="1"/>
</dbReference>
<name>A0A1I4SQG7_9PROT</name>
<reference evidence="8 9" key="1">
    <citation type="submission" date="2016-10" db="EMBL/GenBank/DDBJ databases">
        <authorList>
            <person name="de Groot N.N."/>
        </authorList>
    </citation>
    <scope>NUCLEOTIDE SEQUENCE [LARGE SCALE GENOMIC DNA]</scope>
    <source>
        <strain evidence="8 9">Nm146</strain>
    </source>
</reference>
<accession>A0A1I4SQG7</accession>
<dbReference type="Pfam" id="PF10093">
    <property type="entry name" value="EarP"/>
    <property type="match status" value="1"/>
</dbReference>
<evidence type="ECO:0000313" key="8">
    <source>
        <dbReference type="EMBL" id="SFM66675.1"/>
    </source>
</evidence>
<keyword evidence="2" id="KW-0808">Transferase</keyword>
<dbReference type="PIRSF" id="PIRSF015557">
    <property type="entry name" value="UCP015557"/>
    <property type="match status" value="1"/>
</dbReference>